<protein>
    <submittedName>
        <fullName evidence="2">Uncharacterized protein</fullName>
    </submittedName>
</protein>
<sequence length="60" mass="6478">MQQASDHMNPATAFPSLVTTTDSDCSTLIEQEADEPPSTKSPRLHEILNDAAYSTAKADK</sequence>
<proteinExistence type="predicted"/>
<evidence type="ECO:0000256" key="1">
    <source>
        <dbReference type="SAM" id="MobiDB-lite"/>
    </source>
</evidence>
<comment type="caution">
    <text evidence="2">The sequence shown here is derived from an EMBL/GenBank/DDBJ whole genome shotgun (WGS) entry which is preliminary data.</text>
</comment>
<dbReference type="EMBL" id="JYDS01000257">
    <property type="protein sequence ID" value="KRZ19995.1"/>
    <property type="molecule type" value="Genomic_DNA"/>
</dbReference>
<feature type="region of interest" description="Disordered" evidence="1">
    <location>
        <begin position="1"/>
        <end position="60"/>
    </location>
</feature>
<accession>A0A0V1IAX7</accession>
<evidence type="ECO:0000313" key="2">
    <source>
        <dbReference type="EMBL" id="KRZ19995.1"/>
    </source>
</evidence>
<organism evidence="2 3">
    <name type="scientific">Trichinella pseudospiralis</name>
    <name type="common">Parasitic roundworm</name>
    <dbReference type="NCBI Taxonomy" id="6337"/>
    <lineage>
        <taxon>Eukaryota</taxon>
        <taxon>Metazoa</taxon>
        <taxon>Ecdysozoa</taxon>
        <taxon>Nematoda</taxon>
        <taxon>Enoplea</taxon>
        <taxon>Dorylaimia</taxon>
        <taxon>Trichinellida</taxon>
        <taxon>Trichinellidae</taxon>
        <taxon>Trichinella</taxon>
    </lineage>
</organism>
<keyword evidence="3" id="KW-1185">Reference proteome</keyword>
<reference evidence="2 3" key="1">
    <citation type="submission" date="2015-01" db="EMBL/GenBank/DDBJ databases">
        <title>Evolution of Trichinella species and genotypes.</title>
        <authorList>
            <person name="Korhonen P.K."/>
            <person name="Edoardo P."/>
            <person name="Giuseppe L.R."/>
            <person name="Gasser R.B."/>
        </authorList>
    </citation>
    <scope>NUCLEOTIDE SEQUENCE [LARGE SCALE GENOMIC DNA]</scope>
    <source>
        <strain evidence="2">ISS588</strain>
    </source>
</reference>
<dbReference type="Proteomes" id="UP000054805">
    <property type="component" value="Unassembled WGS sequence"/>
</dbReference>
<evidence type="ECO:0000313" key="3">
    <source>
        <dbReference type="Proteomes" id="UP000054805"/>
    </source>
</evidence>
<gene>
    <name evidence="2" type="ORF">T4B_493</name>
</gene>
<feature type="compositionally biased region" description="Polar residues" evidence="1">
    <location>
        <begin position="17"/>
        <end position="29"/>
    </location>
</feature>
<name>A0A0V1IAX7_TRIPS</name>
<dbReference type="AlphaFoldDB" id="A0A0V1IAX7"/>